<gene>
    <name evidence="1" type="ORF">K0M31_007675</name>
</gene>
<organism evidence="1 2">
    <name type="scientific">Melipona bicolor</name>
    <dbReference type="NCBI Taxonomy" id="60889"/>
    <lineage>
        <taxon>Eukaryota</taxon>
        <taxon>Metazoa</taxon>
        <taxon>Ecdysozoa</taxon>
        <taxon>Arthropoda</taxon>
        <taxon>Hexapoda</taxon>
        <taxon>Insecta</taxon>
        <taxon>Pterygota</taxon>
        <taxon>Neoptera</taxon>
        <taxon>Endopterygota</taxon>
        <taxon>Hymenoptera</taxon>
        <taxon>Apocrita</taxon>
        <taxon>Aculeata</taxon>
        <taxon>Apoidea</taxon>
        <taxon>Anthophila</taxon>
        <taxon>Apidae</taxon>
        <taxon>Melipona</taxon>
    </lineage>
</organism>
<evidence type="ECO:0000313" key="2">
    <source>
        <dbReference type="Proteomes" id="UP001177670"/>
    </source>
</evidence>
<comment type="caution">
    <text evidence="1">The sequence shown here is derived from an EMBL/GenBank/DDBJ whole genome shotgun (WGS) entry which is preliminary data.</text>
</comment>
<dbReference type="EMBL" id="JAHYIQ010000002">
    <property type="protein sequence ID" value="KAK1134908.1"/>
    <property type="molecule type" value="Genomic_DNA"/>
</dbReference>
<evidence type="ECO:0000313" key="1">
    <source>
        <dbReference type="EMBL" id="KAK1134908.1"/>
    </source>
</evidence>
<sequence>MGGNKKGHGVVTTPHRHRGIPLFQLYVVEKLWSGLIEAKDNFESFETLRARQTIEGSVLADLERSVRECWLNEDGSTGEIPRNSTPRDETFGRRGRQLLALIASTR</sequence>
<name>A0AA40KW93_9HYME</name>
<dbReference type="AlphaFoldDB" id="A0AA40KW93"/>
<protein>
    <submittedName>
        <fullName evidence="1">Uncharacterized protein</fullName>
    </submittedName>
</protein>
<accession>A0AA40KW93</accession>
<proteinExistence type="predicted"/>
<keyword evidence="2" id="KW-1185">Reference proteome</keyword>
<reference evidence="1" key="1">
    <citation type="submission" date="2021-10" db="EMBL/GenBank/DDBJ databases">
        <title>Melipona bicolor Genome sequencing and assembly.</title>
        <authorList>
            <person name="Araujo N.S."/>
            <person name="Arias M.C."/>
        </authorList>
    </citation>
    <scope>NUCLEOTIDE SEQUENCE</scope>
    <source>
        <strain evidence="1">USP_2M_L1-L4_2017</strain>
        <tissue evidence="1">Whole body</tissue>
    </source>
</reference>
<dbReference type="Proteomes" id="UP001177670">
    <property type="component" value="Unassembled WGS sequence"/>
</dbReference>